<evidence type="ECO:0000313" key="1">
    <source>
        <dbReference type="EMBL" id="AJF40733.1"/>
    </source>
</evidence>
<gene>
    <name evidence="1" type="ORF">SBVP1_0075</name>
</gene>
<proteinExistence type="predicted"/>
<name>A0A0B5H8L7_9CAUD</name>
<reference evidence="1 2" key="1">
    <citation type="submission" date="2014-12" db="EMBL/GenBank/DDBJ databases">
        <title>Complete genome sequences of three Vibrio cholerae specific bacteriophages.</title>
        <authorList>
            <person name="Bhandare S.G."/>
            <person name="Warry A."/>
            <person name="Emes R.D."/>
            <person name="Hooton S.P.T."/>
            <person name="Barrow P.A."/>
            <person name="Atterbury R.J."/>
        </authorList>
    </citation>
    <scope>NUCLEOTIDE SEQUENCE [LARGE SCALE GENOMIC DNA]</scope>
</reference>
<sequence>MAITWRNIDAPSFGGVQQGLANAGESFDRAIQGLTNIGSAQRAVNIAEEDRITKEAEEVELKLKQEEEKTIADNTQRALEAIRGIKTIEQYQNTSFDDLLLKYGDKVNRSELFKAFDYQDDLIYADKDKQLDRTIKLEQRNDMLARKALDNDIKSTATTVDAFISEGLLGGKSQEEIRQGVEALIQGKPIEVKAAVRNNAMGQLQYMNQLTPEGKVLFDIGIQGIESAFQVEQQNLLDSAAQQEAIIQKDPLKDTTNLRSQLTLSQYIAKFAPERLDLSAPDWWGGEYEGEDITNKFEDLKTDKGILKEVRKGLIALGIPESEAKKYNRIPDDVITHLVMSAPVTTDGGIALGSTSQIKNKLKNTAIEYFAYGQDAKNAQENLKSIRQKQIELSNMKSKEVLRLRDAIKNQRTNENILKGTQ</sequence>
<dbReference type="Proteomes" id="UP000031803">
    <property type="component" value="Segment"/>
</dbReference>
<protein>
    <submittedName>
        <fullName evidence="1">Uncharacterized protein</fullName>
    </submittedName>
</protein>
<dbReference type="KEGG" id="vg:26625671"/>
<dbReference type="RefSeq" id="YP_009198593.1">
    <property type="nucleotide sequence ID" value="NC_028799.1"/>
</dbReference>
<evidence type="ECO:0000313" key="2">
    <source>
        <dbReference type="Proteomes" id="UP000031803"/>
    </source>
</evidence>
<dbReference type="EMBL" id="KP280062">
    <property type="protein sequence ID" value="AJF40733.1"/>
    <property type="molecule type" value="Genomic_DNA"/>
</dbReference>
<accession>A0A0B5H8L7</accession>
<organism evidence="1 2">
    <name type="scientific">Vibrio phage phi 1</name>
    <dbReference type="NCBI Taxonomy" id="1589297"/>
    <lineage>
        <taxon>Viruses</taxon>
        <taxon>Duplodnaviria</taxon>
        <taxon>Heunggongvirae</taxon>
        <taxon>Uroviricota</taxon>
        <taxon>Caudoviricetes</taxon>
        <taxon>Schitoviridae</taxon>
        <taxon>Pacinivirus</taxon>
        <taxon>Pacinivirus phi1</taxon>
    </lineage>
</organism>
<dbReference type="GeneID" id="26625671"/>
<keyword evidence="2" id="KW-1185">Reference proteome</keyword>
<dbReference type="OrthoDB" id="29564at10239"/>